<keyword evidence="1" id="KW-1277">Toxin-antitoxin system</keyword>
<dbReference type="InterPro" id="IPR007712">
    <property type="entry name" value="RelE/ParE_toxin"/>
</dbReference>
<dbReference type="RefSeq" id="WP_068221747.1">
    <property type="nucleotide sequence ID" value="NZ_CP139724.1"/>
</dbReference>
<evidence type="ECO:0000313" key="3">
    <source>
        <dbReference type="Proteomes" id="UP000075606"/>
    </source>
</evidence>
<dbReference type="EMBL" id="LRPC01000028">
    <property type="protein sequence ID" value="KYG73432.1"/>
    <property type="molecule type" value="Genomic_DNA"/>
</dbReference>
<proteinExistence type="predicted"/>
<gene>
    <name evidence="2" type="ORF">AWW68_12105</name>
</gene>
<evidence type="ECO:0000313" key="2">
    <source>
        <dbReference type="EMBL" id="KYG73432.1"/>
    </source>
</evidence>
<dbReference type="InterPro" id="IPR035093">
    <property type="entry name" value="RelE/ParE_toxin_dom_sf"/>
</dbReference>
<name>A0A150X4A4_9BACT</name>
<organism evidence="2 3">
    <name type="scientific">Roseivirga spongicola</name>
    <dbReference type="NCBI Taxonomy" id="333140"/>
    <lineage>
        <taxon>Bacteria</taxon>
        <taxon>Pseudomonadati</taxon>
        <taxon>Bacteroidota</taxon>
        <taxon>Cytophagia</taxon>
        <taxon>Cytophagales</taxon>
        <taxon>Roseivirgaceae</taxon>
        <taxon>Roseivirga</taxon>
    </lineage>
</organism>
<reference evidence="2 3" key="1">
    <citation type="submission" date="2016-01" db="EMBL/GenBank/DDBJ databases">
        <title>Genome sequencing of Roseivirga spongicola UST030701-084.</title>
        <authorList>
            <person name="Selvaratnam C."/>
            <person name="Thevarajoo S."/>
            <person name="Goh K.M."/>
            <person name="Ee R."/>
            <person name="Chan K.-G."/>
            <person name="Chong C.S."/>
        </authorList>
    </citation>
    <scope>NUCLEOTIDE SEQUENCE [LARGE SCALE GENOMIC DNA]</scope>
    <source>
        <strain evidence="2 3">UST030701-084</strain>
    </source>
</reference>
<dbReference type="Proteomes" id="UP000075606">
    <property type="component" value="Unassembled WGS sequence"/>
</dbReference>
<dbReference type="OrthoDB" id="595476at2"/>
<dbReference type="STRING" id="333140.AWW68_12105"/>
<accession>A0A150X4A4</accession>
<sequence>MVRLTVRPLAQNDIQGIIDYYDEINPEISENFLNDLESTISNIKSLPKGYQRRIGDVRISFLKRFPFGVFYKIYPSSITIIAILHTSQDSSKWLIGR</sequence>
<dbReference type="AlphaFoldDB" id="A0A150X4A4"/>
<comment type="caution">
    <text evidence="2">The sequence shown here is derived from an EMBL/GenBank/DDBJ whole genome shotgun (WGS) entry which is preliminary data.</text>
</comment>
<dbReference type="Pfam" id="PF05016">
    <property type="entry name" value="ParE_toxin"/>
    <property type="match status" value="1"/>
</dbReference>
<keyword evidence="3" id="KW-1185">Reference proteome</keyword>
<protein>
    <recommendedName>
        <fullName evidence="4">Plasmid stabilization protein</fullName>
    </recommendedName>
</protein>
<evidence type="ECO:0008006" key="4">
    <source>
        <dbReference type="Google" id="ProtNLM"/>
    </source>
</evidence>
<dbReference type="Gene3D" id="3.30.2310.20">
    <property type="entry name" value="RelE-like"/>
    <property type="match status" value="1"/>
</dbReference>
<evidence type="ECO:0000256" key="1">
    <source>
        <dbReference type="ARBA" id="ARBA00022649"/>
    </source>
</evidence>